<dbReference type="InterPro" id="IPR004875">
    <property type="entry name" value="DDE_SF_endonuclease_dom"/>
</dbReference>
<evidence type="ECO:0000259" key="3">
    <source>
        <dbReference type="Pfam" id="PF03184"/>
    </source>
</evidence>
<name>A0A085M6V3_9BILA</name>
<feature type="domain" description="DDE-1" evidence="3">
    <location>
        <begin position="793"/>
        <end position="887"/>
    </location>
</feature>
<organism evidence="5 6">
    <name type="scientific">Trichuris suis</name>
    <name type="common">pig whipworm</name>
    <dbReference type="NCBI Taxonomy" id="68888"/>
    <lineage>
        <taxon>Eukaryota</taxon>
        <taxon>Metazoa</taxon>
        <taxon>Ecdysozoa</taxon>
        <taxon>Nematoda</taxon>
        <taxon>Enoplea</taxon>
        <taxon>Dorylaimia</taxon>
        <taxon>Trichinellida</taxon>
        <taxon>Trichuridae</taxon>
        <taxon>Trichuris</taxon>
    </lineage>
</organism>
<sequence>MSESKKKCRQYNAEYLKYGFVASPGNMQAPMCLLCERKFSNASMRPCKMVKHLYSMHPDKASKNLAYFQSLHERFLRRPTLERSFPSTSRTQEHDGLLASYNISLLIAKSGKAHTIGEELLIPVISEVLNTVLHTPAADVIKKVSLSNDTVQRRIDDMAADVEQTLCEFLKTTQFSLQLDESILPGNEALLLAYVRFIKAEQMVQEMLFAKELITDTRGESIFQVLKDFCEEKEIPLSNITAVATDGAPAMTGRQRGFIAHLKQVVPDIVAVHCVIHREHLAAKRLSNRLNSSLQLVINAINRIKSNPLNDRLFKQLCEESDAEYKRLLLHTEVRWLSKGACLTRFYCLFKAVLEFFSSHDNALCENLRRRESDIAYLADLYFKFNEMNLLLQGDELNLITTRAAVCGFVRKLPLFRRNLARRELGQFPNLCALQKKVEIKDDDVEAYCQHLDMLHHDLSVRYEDIFGMEVPSWVIDPFSAADAAELELQEELVELQANEELKVKFLKNGYQAFWLQRGIAESYPGLWNIVRKLLLAFPSTYLAERGFSVVADLLTKKRNRLQIAKRGDLRLRLTNFKPNVQNRQMETEVTKRKSSTVDSSKGKRKAITLEQKVDVIKKHARSDSKAKISRELKLHEASVRGIHKAEDIVKKKSEVASGFCGMQTSTRNRSLFMVNMERLLAIWIGDCNQERIPLEKAAIQAKAKNLLSAVQAKIGEVDGGGNFLASNGEVASADNKAAAQFPANLRGIIEEEGYTGRQIFNVDETALLWKRMPTRTYLSVDERIQPGYSISKERFTLLLGGNAEEDFKLKPMLVYKSLMPRAVKGYREKSLPVIWRANRNAWVTKVLFEDWFLEYLCPAVERYCKQSNLAFKALLILDDASSHSITLGQLNESVQAWQKVSGSIMCSAWKFLLPDQEDCCRRECAQVDGIIKEITKVGLSKLSLENLNAEVVKEVLESKLEALTNEDLLNCDVQNAAFSLKELGELLSAAEALKEKAVNADQDIGRSMQFGREVDSAVLVYKRIYEAKAKSSSTQTTLFSFFHKAE</sequence>
<gene>
    <name evidence="5" type="ORF">M513_06259</name>
</gene>
<dbReference type="PANTHER" id="PTHR45913">
    <property type="entry name" value="EPM2A-INTERACTING PROTEIN 1"/>
    <property type="match status" value="1"/>
</dbReference>
<dbReference type="AlphaFoldDB" id="A0A085M6V3"/>
<dbReference type="SUPFAM" id="SSF46689">
    <property type="entry name" value="Homeodomain-like"/>
    <property type="match status" value="1"/>
</dbReference>
<dbReference type="GO" id="GO:0005634">
    <property type="term" value="C:nucleus"/>
    <property type="evidence" value="ECO:0007669"/>
    <property type="project" value="UniProtKB-SubCell"/>
</dbReference>
<comment type="subcellular location">
    <subcellularLocation>
        <location evidence="1">Nucleus</location>
    </subcellularLocation>
</comment>
<evidence type="ECO:0000256" key="2">
    <source>
        <dbReference type="SAM" id="Coils"/>
    </source>
</evidence>
<proteinExistence type="predicted"/>
<dbReference type="EMBL" id="KL363222">
    <property type="protein sequence ID" value="KFD52949.1"/>
    <property type="molecule type" value="Genomic_DNA"/>
</dbReference>
<keyword evidence="2" id="KW-0175">Coiled coil</keyword>
<dbReference type="GO" id="GO:0003677">
    <property type="term" value="F:DNA binding"/>
    <property type="evidence" value="ECO:0007669"/>
    <property type="project" value="InterPro"/>
</dbReference>
<evidence type="ECO:0000259" key="4">
    <source>
        <dbReference type="Pfam" id="PF04218"/>
    </source>
</evidence>
<evidence type="ECO:0000313" key="6">
    <source>
        <dbReference type="Proteomes" id="UP000030764"/>
    </source>
</evidence>
<keyword evidence="6" id="KW-1185">Reference proteome</keyword>
<dbReference type="PANTHER" id="PTHR45913:SF22">
    <property type="entry name" value="SCAN BOX DOMAIN-CONTAINING PROTEIN"/>
    <property type="match status" value="1"/>
</dbReference>
<dbReference type="InterPro" id="IPR012337">
    <property type="entry name" value="RNaseH-like_sf"/>
</dbReference>
<evidence type="ECO:0008006" key="7">
    <source>
        <dbReference type="Google" id="ProtNLM"/>
    </source>
</evidence>
<dbReference type="InterPro" id="IPR009057">
    <property type="entry name" value="Homeodomain-like_sf"/>
</dbReference>
<dbReference type="Gene3D" id="1.10.10.60">
    <property type="entry name" value="Homeodomain-like"/>
    <property type="match status" value="1"/>
</dbReference>
<dbReference type="Proteomes" id="UP000030764">
    <property type="component" value="Unassembled WGS sequence"/>
</dbReference>
<evidence type="ECO:0000313" key="5">
    <source>
        <dbReference type="EMBL" id="KFD52949.1"/>
    </source>
</evidence>
<dbReference type="SUPFAM" id="SSF53098">
    <property type="entry name" value="Ribonuclease H-like"/>
    <property type="match status" value="1"/>
</dbReference>
<feature type="domain" description="HTH psq-type" evidence="4">
    <location>
        <begin position="603"/>
        <end position="648"/>
    </location>
</feature>
<reference evidence="5 6" key="1">
    <citation type="journal article" date="2014" name="Nat. Genet.">
        <title>Genome and transcriptome of the porcine whipworm Trichuris suis.</title>
        <authorList>
            <person name="Jex A.R."/>
            <person name="Nejsum P."/>
            <person name="Schwarz E.M."/>
            <person name="Hu L."/>
            <person name="Young N.D."/>
            <person name="Hall R.S."/>
            <person name="Korhonen P.K."/>
            <person name="Liao S."/>
            <person name="Thamsborg S."/>
            <person name="Xia J."/>
            <person name="Xu P."/>
            <person name="Wang S."/>
            <person name="Scheerlinck J.P."/>
            <person name="Hofmann A."/>
            <person name="Sternberg P.W."/>
            <person name="Wang J."/>
            <person name="Gasser R.B."/>
        </authorList>
    </citation>
    <scope>NUCLEOTIDE SEQUENCE [LARGE SCALE GENOMIC DNA]</scope>
    <source>
        <strain evidence="5">DCEP-RM93M</strain>
    </source>
</reference>
<dbReference type="Pfam" id="PF03184">
    <property type="entry name" value="DDE_1"/>
    <property type="match status" value="1"/>
</dbReference>
<feature type="coiled-coil region" evidence="2">
    <location>
        <begin position="947"/>
        <end position="1004"/>
    </location>
</feature>
<evidence type="ECO:0000256" key="1">
    <source>
        <dbReference type="ARBA" id="ARBA00004123"/>
    </source>
</evidence>
<dbReference type="InterPro" id="IPR007889">
    <property type="entry name" value="HTH_Psq"/>
</dbReference>
<dbReference type="Pfam" id="PF04218">
    <property type="entry name" value="CENP-B_N"/>
    <property type="match status" value="1"/>
</dbReference>
<protein>
    <recommendedName>
        <fullName evidence="7">BED-type domain-containing protein</fullName>
    </recommendedName>
</protein>
<accession>A0A085M6V3</accession>